<dbReference type="InterPro" id="IPR007486">
    <property type="entry name" value="YebE"/>
</dbReference>
<keyword evidence="2" id="KW-0812">Transmembrane</keyword>
<accession>A0A1I1KF15</accession>
<proteinExistence type="predicted"/>
<reference evidence="3 4" key="1">
    <citation type="submission" date="2016-10" db="EMBL/GenBank/DDBJ databases">
        <authorList>
            <person name="de Groot N.N."/>
        </authorList>
    </citation>
    <scope>NUCLEOTIDE SEQUENCE [LARGE SCALE GENOMIC DNA]</scope>
    <source>
        <strain evidence="3 4">DSM 29619</strain>
    </source>
</reference>
<protein>
    <submittedName>
        <fullName evidence="3">Uncharacterized membrane protein YebE, DUF533 family</fullName>
    </submittedName>
</protein>
<gene>
    <name evidence="3" type="ORF">SAMN05421762_1454</name>
</gene>
<dbReference type="AlphaFoldDB" id="A0A1I1KF15"/>
<feature type="region of interest" description="Disordered" evidence="1">
    <location>
        <begin position="96"/>
        <end position="124"/>
    </location>
</feature>
<evidence type="ECO:0000313" key="4">
    <source>
        <dbReference type="Proteomes" id="UP000231644"/>
    </source>
</evidence>
<keyword evidence="2" id="KW-0472">Membrane</keyword>
<dbReference type="Gene3D" id="1.10.3680.10">
    <property type="entry name" value="TerB-like"/>
    <property type="match status" value="1"/>
</dbReference>
<evidence type="ECO:0000256" key="1">
    <source>
        <dbReference type="SAM" id="MobiDB-lite"/>
    </source>
</evidence>
<dbReference type="Pfam" id="PF04391">
    <property type="entry name" value="DUF533"/>
    <property type="match status" value="1"/>
</dbReference>
<dbReference type="STRING" id="517719.SAMN05421762_1454"/>
<dbReference type="SUPFAM" id="SSF158682">
    <property type="entry name" value="TerB-like"/>
    <property type="match status" value="1"/>
</dbReference>
<dbReference type="InterPro" id="IPR029024">
    <property type="entry name" value="TerB-like"/>
</dbReference>
<dbReference type="Proteomes" id="UP000231644">
    <property type="component" value="Unassembled WGS sequence"/>
</dbReference>
<dbReference type="EMBL" id="FOLX01000001">
    <property type="protein sequence ID" value="SFC59221.1"/>
    <property type="molecule type" value="Genomic_DNA"/>
</dbReference>
<dbReference type="CDD" id="cd07178">
    <property type="entry name" value="terB_like_YebE"/>
    <property type="match status" value="1"/>
</dbReference>
<evidence type="ECO:0000256" key="2">
    <source>
        <dbReference type="SAM" id="Phobius"/>
    </source>
</evidence>
<evidence type="ECO:0000313" key="3">
    <source>
        <dbReference type="EMBL" id="SFC59221.1"/>
    </source>
</evidence>
<keyword evidence="4" id="KW-1185">Reference proteome</keyword>
<feature type="transmembrane region" description="Helical" evidence="2">
    <location>
        <begin position="46"/>
        <end position="64"/>
    </location>
</feature>
<organism evidence="3 4">
    <name type="scientific">Pseudooceanicola nitratireducens</name>
    <dbReference type="NCBI Taxonomy" id="517719"/>
    <lineage>
        <taxon>Bacteria</taxon>
        <taxon>Pseudomonadati</taxon>
        <taxon>Pseudomonadota</taxon>
        <taxon>Alphaproteobacteria</taxon>
        <taxon>Rhodobacterales</taxon>
        <taxon>Paracoccaceae</taxon>
        <taxon>Pseudooceanicola</taxon>
    </lineage>
</organism>
<keyword evidence="2" id="KW-1133">Transmembrane helix</keyword>
<sequence length="252" mass="25809">MDVNKLLSGFLGGQGLGAPGAAGDQGSAGGSGRGTDVQALARSAGLPGGLAGGAAAGGLVALLLGTKKGRKLGGKALKYGGLAAVGGLAYKAWRDHQQNRPSGQEPDALSLPKPPADSGFDIDNDQDAQGQDIRLSLMRAMIAAAKSDGHIDAEEHQRIRDQIADLGLGPAEKAAMFDYFSAPADARAIAALARTEAQQAEIYLASALAVDPDTPEEQRYLQDLASHMSLSEGLRGHLDLEAAAARRHAEAV</sequence>
<name>A0A1I1KF15_9RHOB</name>